<dbReference type="GO" id="GO:0090071">
    <property type="term" value="P:negative regulation of ribosome biogenesis"/>
    <property type="evidence" value="ECO:0007669"/>
    <property type="project" value="TreeGrafter"/>
</dbReference>
<dbReference type="InterPro" id="IPR043519">
    <property type="entry name" value="NT_sf"/>
</dbReference>
<dbReference type="Pfam" id="PF02410">
    <property type="entry name" value="RsfS"/>
    <property type="match status" value="1"/>
</dbReference>
<feature type="compositionally biased region" description="Low complexity" evidence="2">
    <location>
        <begin position="517"/>
        <end position="527"/>
    </location>
</feature>
<dbReference type="InterPro" id="IPR004394">
    <property type="entry name" value="Iojap/RsfS/C7orf30"/>
</dbReference>
<feature type="compositionally biased region" description="Low complexity" evidence="2">
    <location>
        <begin position="793"/>
        <end position="803"/>
    </location>
</feature>
<feature type="compositionally biased region" description="Basic and acidic residues" evidence="2">
    <location>
        <begin position="541"/>
        <end position="551"/>
    </location>
</feature>
<dbReference type="AlphaFoldDB" id="A0A835SNQ9"/>
<dbReference type="PANTHER" id="PTHR21043:SF0">
    <property type="entry name" value="MITOCHONDRIAL ASSEMBLY OF RIBOSOMAL LARGE SUBUNIT PROTEIN 1"/>
    <property type="match status" value="1"/>
</dbReference>
<dbReference type="OrthoDB" id="21330at2759"/>
<dbReference type="EMBL" id="JAEHOC010000044">
    <property type="protein sequence ID" value="KAG2426933.1"/>
    <property type="molecule type" value="Genomic_DNA"/>
</dbReference>
<dbReference type="GO" id="GO:0043023">
    <property type="term" value="F:ribosomal large subunit binding"/>
    <property type="evidence" value="ECO:0007669"/>
    <property type="project" value="TreeGrafter"/>
</dbReference>
<gene>
    <name evidence="3" type="ORF">HXX76_012719</name>
</gene>
<feature type="region of interest" description="Disordered" evidence="2">
    <location>
        <begin position="337"/>
        <end position="421"/>
    </location>
</feature>
<dbReference type="Gene3D" id="3.30.460.10">
    <property type="entry name" value="Beta Polymerase, domain 2"/>
    <property type="match status" value="1"/>
</dbReference>
<evidence type="ECO:0000256" key="2">
    <source>
        <dbReference type="SAM" id="MobiDB-lite"/>
    </source>
</evidence>
<protein>
    <submittedName>
        <fullName evidence="3">Uncharacterized protein</fullName>
    </submittedName>
</protein>
<sequence length="901" mass="91726">MHSLKRKTGRFAGLLAGQISSCSDSCAQLVHLSSTSAATAGAGIASGPPRKTAPRSTLGNVEFDFVFAQNPAAREQLREAARESIQERLSLVLGRRKGRRLEVEALQRLQAEELAAACAQARLPAAALRDAPAMAAALHAFLYPHAPDQPPEPHTTPVESAAAAAAGAAAGGRRRGPAGPTAFQPASWDSFGADSGRAGAAAAAAVNKGRGLAEVIELEAEEDEEQEAEQEAAARRAAEAAEAAAESLLEGELGRRLSALASGGGGASSSSSGAGGAGPPSHPARRSPLFPQAAGHPSGAAPQPGRLSEAGAVREEEEEVWGRGVVPPLVSAAARATAAASPPARAPGHAPALPPARHGAEVAAVTEEAAEEDADAEAEAEAQAVAGARRKAEGPLPLPPLPPGSRSGPVSEYAPLPSPHALPPAAEVLRAVRRALSRRGYPGKDPRQLRSVLLLSRPQLLDLLADFNALPGGGTGAGLSREQLAAALLQLTAPGTEAAAATAAAAVSSGVGGSSGTAGSSTSTSSSNTLALEGPSQQLRVVEDVERDGEQQQRQQQVERQQEQQQQEQAAWDEEAAAFGDPRRREVLAAARRRLLLLERAAVPEEIATWLVKARAQDVLLFSLPSPAGAATHAVLATALSQRHAYAAAHAVRYQIKDKLDALVAAEEEAAASPAHSASPAAAAGGGARGSAAAAAAAAVPGAPAVAGVNGSDWLSLEAGSVQVHVLTAPARQYYRLEELFGAEEEEEGGWAGAGALRRRGGRRQPPPPATAAGAAADPSLGSPQSQRWRDPQGQQEQQGQEMGLEVVEGRLTESLRVGDVDAAAAREDGGPPASRRGGGAAGRLQRAAAAQAGGPPAAARRPRVQLFGPGAAGEALLDTLETAQVHPEERGGQSGEEARR</sequence>
<reference evidence="3" key="1">
    <citation type="journal article" date="2020" name="bioRxiv">
        <title>Comparative genomics of Chlamydomonas.</title>
        <authorList>
            <person name="Craig R.J."/>
            <person name="Hasan A.R."/>
            <person name="Ness R.W."/>
            <person name="Keightley P.D."/>
        </authorList>
    </citation>
    <scope>NUCLEOTIDE SEQUENCE</scope>
    <source>
        <strain evidence="3">SAG 7.73</strain>
    </source>
</reference>
<feature type="region of interest" description="Disordered" evidence="2">
    <location>
        <begin position="145"/>
        <end position="190"/>
    </location>
</feature>
<feature type="compositionally biased region" description="Low complexity" evidence="2">
    <location>
        <begin position="337"/>
        <end position="367"/>
    </location>
</feature>
<dbReference type="Proteomes" id="UP000650467">
    <property type="component" value="Unassembled WGS sequence"/>
</dbReference>
<dbReference type="PANTHER" id="PTHR21043">
    <property type="entry name" value="IOJAP SUPERFAMILY ORTHOLOG"/>
    <property type="match status" value="1"/>
</dbReference>
<feature type="compositionally biased region" description="Acidic residues" evidence="2">
    <location>
        <begin position="368"/>
        <end position="380"/>
    </location>
</feature>
<comment type="caution">
    <text evidence="3">The sequence shown here is derived from an EMBL/GenBank/DDBJ whole genome shotgun (WGS) entry which is preliminary data.</text>
</comment>
<dbReference type="GO" id="GO:0017148">
    <property type="term" value="P:negative regulation of translation"/>
    <property type="evidence" value="ECO:0007669"/>
    <property type="project" value="TreeGrafter"/>
</dbReference>
<proteinExistence type="inferred from homology"/>
<feature type="region of interest" description="Disordered" evidence="2">
    <location>
        <begin position="260"/>
        <end position="321"/>
    </location>
</feature>
<accession>A0A835SNQ9</accession>
<feature type="region of interest" description="Disordered" evidence="2">
    <location>
        <begin position="220"/>
        <end position="239"/>
    </location>
</feature>
<organism evidence="3 4">
    <name type="scientific">Chlamydomonas incerta</name>
    <dbReference type="NCBI Taxonomy" id="51695"/>
    <lineage>
        <taxon>Eukaryota</taxon>
        <taxon>Viridiplantae</taxon>
        <taxon>Chlorophyta</taxon>
        <taxon>core chlorophytes</taxon>
        <taxon>Chlorophyceae</taxon>
        <taxon>CS clade</taxon>
        <taxon>Chlamydomonadales</taxon>
        <taxon>Chlamydomonadaceae</taxon>
        <taxon>Chlamydomonas</taxon>
    </lineage>
</organism>
<feature type="compositionally biased region" description="Low complexity" evidence="2">
    <location>
        <begin position="404"/>
        <end position="415"/>
    </location>
</feature>
<dbReference type="SUPFAM" id="SSF81301">
    <property type="entry name" value="Nucleotidyltransferase"/>
    <property type="match status" value="1"/>
</dbReference>
<keyword evidence="4" id="KW-1185">Reference proteome</keyword>
<evidence type="ECO:0000313" key="3">
    <source>
        <dbReference type="EMBL" id="KAG2426933.1"/>
    </source>
</evidence>
<feature type="region of interest" description="Disordered" evidence="2">
    <location>
        <begin position="509"/>
        <end position="578"/>
    </location>
</feature>
<feature type="compositionally biased region" description="Low complexity" evidence="2">
    <location>
        <begin position="552"/>
        <end position="570"/>
    </location>
</feature>
<feature type="compositionally biased region" description="Low complexity" evidence="2">
    <location>
        <begin position="843"/>
        <end position="860"/>
    </location>
</feature>
<feature type="compositionally biased region" description="Acidic residues" evidence="2">
    <location>
        <begin position="220"/>
        <end position="230"/>
    </location>
</feature>
<comment type="similarity">
    <text evidence="1">Belongs to the Iojap/RsfS family.</text>
</comment>
<name>A0A835SNQ9_CHLIN</name>
<evidence type="ECO:0000256" key="1">
    <source>
        <dbReference type="ARBA" id="ARBA00010574"/>
    </source>
</evidence>
<feature type="region of interest" description="Disordered" evidence="2">
    <location>
        <begin position="757"/>
        <end position="803"/>
    </location>
</feature>
<feature type="compositionally biased region" description="Gly residues" evidence="2">
    <location>
        <begin position="262"/>
        <end position="278"/>
    </location>
</feature>
<feature type="region of interest" description="Disordered" evidence="2">
    <location>
        <begin position="823"/>
        <end position="863"/>
    </location>
</feature>
<evidence type="ECO:0000313" key="4">
    <source>
        <dbReference type="Proteomes" id="UP000650467"/>
    </source>
</evidence>